<protein>
    <recommendedName>
        <fullName evidence="4">CxC2-like cysteine cluster KDZ transposase-associated domain-containing protein</fullName>
    </recommendedName>
</protein>
<evidence type="ECO:0000313" key="2">
    <source>
        <dbReference type="EMBL" id="EIW84722.1"/>
    </source>
</evidence>
<sequence length="881" mass="100330">MCDLSFYCPGRKTTETGNFIYENDPPPPPPAAPPPHTPESWAPFQSRVEFDFAFEHYVNAESSASEIRRSLDFWNAVLAPYGATAPWRNEQELYKTVDAIPNGGIPWKLYKIRYHGPLPPSPPKWMTETYELCARDTRSVLHQQLATLDFKDKIDYSPYRHFNADGHRVFFNLMSGEWAWHQADLLAEDPRNHGATFVPIVAGSDKTTVSVATGHQEFHPVYMSPGNLSNSARRGHSNSVLPVAFLPIPRTKRKHRNKPEFRTFCRQLYHEALRKVFHPLAAGMETPEVAKCPDGHFRRVLYGLGPYIADYPEQVWLSGIVQGWCPKCDARPEALDDPGARRRTCAKTDFYCARLSTSELWDQHGIRDDYRPFMHHFPRADIHELLAPDLLHQVIKGTFKDHVVSWVNTYLKIIHGEARGNAVIDEIDQRRISLAPSFPGLRRFPDGRDFEQWTGDDSKALMKVYLPAIAGFVPAEMVQCPSAFLEFCYIARQNSLSAEDLDNLDHALAHFHRLRDVFIRVGVRPNGISLPRQHSLCHYRYSIVLFGSPNGLCSSITESKHIVAVKKPWRRLNRFKALYQMLLILVRLDKLQAARRSFEARGMMAGTTSGYQHVILGGNAPPSSADNHSATPKDSEDDHAPSTGPKVTSSIELSRTRELARVYPRNAGLLAAAIGQPRLPQLIRRFLFDQTHPNHDHITHPVAIEDCPVASGPVFVHHSAIARFWAPSDFCGAGGMRREWIRSHPHWRNQYARRDTVLIEVDSEQPGMRGMMVGRVYLFFSLQYDGILYPCALIHWFVTLGNRPDPSTGMWVVRPEYLGNQRHMSVVHLDSISRAVHLMPVYGTATLPEDLQFHESLDAFRSFYVNRYVDHHMHSFMYSDG</sequence>
<name>A0A5M3N021_CONPW</name>
<gene>
    <name evidence="2" type="ORF">CONPUDRAFT_47063</name>
</gene>
<dbReference type="RefSeq" id="XP_007763988.1">
    <property type="nucleotide sequence ID" value="XM_007765798.1"/>
</dbReference>
<dbReference type="KEGG" id="cput:CONPUDRAFT_47063"/>
<evidence type="ECO:0008006" key="4">
    <source>
        <dbReference type="Google" id="ProtNLM"/>
    </source>
</evidence>
<dbReference type="InterPro" id="IPR041078">
    <property type="entry name" value="Plavaka"/>
</dbReference>
<proteinExistence type="predicted"/>
<reference evidence="3" key="1">
    <citation type="journal article" date="2012" name="Science">
        <title>The Paleozoic origin of enzymatic lignin decomposition reconstructed from 31 fungal genomes.</title>
        <authorList>
            <person name="Floudas D."/>
            <person name="Binder M."/>
            <person name="Riley R."/>
            <person name="Barry K."/>
            <person name="Blanchette R.A."/>
            <person name="Henrissat B."/>
            <person name="Martinez A.T."/>
            <person name="Otillar R."/>
            <person name="Spatafora J.W."/>
            <person name="Yadav J.S."/>
            <person name="Aerts A."/>
            <person name="Benoit I."/>
            <person name="Boyd A."/>
            <person name="Carlson A."/>
            <person name="Copeland A."/>
            <person name="Coutinho P.M."/>
            <person name="de Vries R.P."/>
            <person name="Ferreira P."/>
            <person name="Findley K."/>
            <person name="Foster B."/>
            <person name="Gaskell J."/>
            <person name="Glotzer D."/>
            <person name="Gorecki P."/>
            <person name="Heitman J."/>
            <person name="Hesse C."/>
            <person name="Hori C."/>
            <person name="Igarashi K."/>
            <person name="Jurgens J.A."/>
            <person name="Kallen N."/>
            <person name="Kersten P."/>
            <person name="Kohler A."/>
            <person name="Kuees U."/>
            <person name="Kumar T.K.A."/>
            <person name="Kuo A."/>
            <person name="LaButti K."/>
            <person name="Larrondo L.F."/>
            <person name="Lindquist E."/>
            <person name="Ling A."/>
            <person name="Lombard V."/>
            <person name="Lucas S."/>
            <person name="Lundell T."/>
            <person name="Martin R."/>
            <person name="McLaughlin D.J."/>
            <person name="Morgenstern I."/>
            <person name="Morin E."/>
            <person name="Murat C."/>
            <person name="Nagy L.G."/>
            <person name="Nolan M."/>
            <person name="Ohm R.A."/>
            <person name="Patyshakuliyeva A."/>
            <person name="Rokas A."/>
            <person name="Ruiz-Duenas F.J."/>
            <person name="Sabat G."/>
            <person name="Salamov A."/>
            <person name="Samejima M."/>
            <person name="Schmutz J."/>
            <person name="Slot J.C."/>
            <person name="St John F."/>
            <person name="Stenlid J."/>
            <person name="Sun H."/>
            <person name="Sun S."/>
            <person name="Syed K."/>
            <person name="Tsang A."/>
            <person name="Wiebenga A."/>
            <person name="Young D."/>
            <person name="Pisabarro A."/>
            <person name="Eastwood D.C."/>
            <person name="Martin F."/>
            <person name="Cullen D."/>
            <person name="Grigoriev I.V."/>
            <person name="Hibbett D.S."/>
        </authorList>
    </citation>
    <scope>NUCLEOTIDE SEQUENCE [LARGE SCALE GENOMIC DNA]</scope>
    <source>
        <strain evidence="3">RWD-64-598 SS2</strain>
    </source>
</reference>
<feature type="compositionally biased region" description="Basic and acidic residues" evidence="1">
    <location>
        <begin position="631"/>
        <end position="640"/>
    </location>
</feature>
<feature type="region of interest" description="Disordered" evidence="1">
    <location>
        <begin position="17"/>
        <end position="40"/>
    </location>
</feature>
<dbReference type="EMBL" id="JH711574">
    <property type="protein sequence ID" value="EIW84722.1"/>
    <property type="molecule type" value="Genomic_DNA"/>
</dbReference>
<feature type="compositionally biased region" description="Pro residues" evidence="1">
    <location>
        <begin position="24"/>
        <end position="37"/>
    </location>
</feature>
<evidence type="ECO:0000256" key="1">
    <source>
        <dbReference type="SAM" id="MobiDB-lite"/>
    </source>
</evidence>
<evidence type="ECO:0000313" key="3">
    <source>
        <dbReference type="Proteomes" id="UP000053558"/>
    </source>
</evidence>
<dbReference type="GeneID" id="19207180"/>
<dbReference type="OMA" id="CIARSCH"/>
<dbReference type="Proteomes" id="UP000053558">
    <property type="component" value="Unassembled WGS sequence"/>
</dbReference>
<feature type="compositionally biased region" description="Polar residues" evidence="1">
    <location>
        <begin position="621"/>
        <end position="630"/>
    </location>
</feature>
<organism evidence="2 3">
    <name type="scientific">Coniophora puteana (strain RWD-64-598)</name>
    <name type="common">Brown rot fungus</name>
    <dbReference type="NCBI Taxonomy" id="741705"/>
    <lineage>
        <taxon>Eukaryota</taxon>
        <taxon>Fungi</taxon>
        <taxon>Dikarya</taxon>
        <taxon>Basidiomycota</taxon>
        <taxon>Agaricomycotina</taxon>
        <taxon>Agaricomycetes</taxon>
        <taxon>Agaricomycetidae</taxon>
        <taxon>Boletales</taxon>
        <taxon>Coniophorineae</taxon>
        <taxon>Coniophoraceae</taxon>
        <taxon>Coniophora</taxon>
    </lineage>
</organism>
<dbReference type="AlphaFoldDB" id="A0A5M3N021"/>
<dbReference type="Pfam" id="PF18759">
    <property type="entry name" value="Plavaka"/>
    <property type="match status" value="1"/>
</dbReference>
<dbReference type="OrthoDB" id="3199698at2759"/>
<feature type="region of interest" description="Disordered" evidence="1">
    <location>
        <begin position="615"/>
        <end position="652"/>
    </location>
</feature>
<accession>A0A5M3N021</accession>
<comment type="caution">
    <text evidence="2">The sequence shown here is derived from an EMBL/GenBank/DDBJ whole genome shotgun (WGS) entry which is preliminary data.</text>
</comment>
<keyword evidence="3" id="KW-1185">Reference proteome</keyword>